<reference evidence="2" key="1">
    <citation type="journal article" date="2023" name="PLoS Negl. Trop. Dis.">
        <title>A genome sequence for Biomphalaria pfeifferi, the major vector snail for the human-infecting parasite Schistosoma mansoni.</title>
        <authorList>
            <person name="Bu L."/>
            <person name="Lu L."/>
            <person name="Laidemitt M.R."/>
            <person name="Zhang S.M."/>
            <person name="Mutuku M."/>
            <person name="Mkoji G."/>
            <person name="Steinauer M."/>
            <person name="Loker E.S."/>
        </authorList>
    </citation>
    <scope>NUCLEOTIDE SEQUENCE</scope>
    <source>
        <strain evidence="2">KasaAsao</strain>
    </source>
</reference>
<evidence type="ECO:0000313" key="2">
    <source>
        <dbReference type="EMBL" id="KAK0039146.1"/>
    </source>
</evidence>
<dbReference type="SUPFAM" id="SSF53448">
    <property type="entry name" value="Nucleotide-diphospho-sugar transferases"/>
    <property type="match status" value="1"/>
</dbReference>
<proteinExistence type="predicted"/>
<dbReference type="Proteomes" id="UP001233172">
    <property type="component" value="Unassembled WGS sequence"/>
</dbReference>
<evidence type="ECO:0000259" key="1">
    <source>
        <dbReference type="Pfam" id="PF00535"/>
    </source>
</evidence>
<feature type="domain" description="Glycosyltransferase 2-like" evidence="1">
    <location>
        <begin position="5"/>
        <end position="61"/>
    </location>
</feature>
<dbReference type="InterPro" id="IPR029044">
    <property type="entry name" value="Nucleotide-diphossugar_trans"/>
</dbReference>
<dbReference type="InterPro" id="IPR001173">
    <property type="entry name" value="Glyco_trans_2-like"/>
</dbReference>
<dbReference type="Pfam" id="PF00535">
    <property type="entry name" value="Glycos_transf_2"/>
    <property type="match status" value="1"/>
</dbReference>
<dbReference type="AlphaFoldDB" id="A0AAD8AMW4"/>
<organism evidence="2 3">
    <name type="scientific">Biomphalaria pfeifferi</name>
    <name type="common">Bloodfluke planorb</name>
    <name type="synonym">Freshwater snail</name>
    <dbReference type="NCBI Taxonomy" id="112525"/>
    <lineage>
        <taxon>Eukaryota</taxon>
        <taxon>Metazoa</taxon>
        <taxon>Spiralia</taxon>
        <taxon>Lophotrochozoa</taxon>
        <taxon>Mollusca</taxon>
        <taxon>Gastropoda</taxon>
        <taxon>Heterobranchia</taxon>
        <taxon>Euthyneura</taxon>
        <taxon>Panpulmonata</taxon>
        <taxon>Hygrophila</taxon>
        <taxon>Lymnaeoidea</taxon>
        <taxon>Planorbidae</taxon>
        <taxon>Biomphalaria</taxon>
    </lineage>
</organism>
<protein>
    <submittedName>
        <fullName evidence="2">Glycosyltransferase</fullName>
    </submittedName>
</protein>
<reference evidence="2" key="2">
    <citation type="submission" date="2023-04" db="EMBL/GenBank/DDBJ databases">
        <authorList>
            <person name="Bu L."/>
            <person name="Lu L."/>
            <person name="Laidemitt M.R."/>
            <person name="Zhang S.M."/>
            <person name="Mutuku M."/>
            <person name="Mkoji G."/>
            <person name="Steinauer M."/>
            <person name="Loker E.S."/>
        </authorList>
    </citation>
    <scope>NUCLEOTIDE SEQUENCE</scope>
    <source>
        <strain evidence="2">KasaAsao</strain>
        <tissue evidence="2">Whole Snail</tissue>
    </source>
</reference>
<gene>
    <name evidence="2" type="ORF">Bpfe_031411</name>
</gene>
<evidence type="ECO:0000313" key="3">
    <source>
        <dbReference type="Proteomes" id="UP001233172"/>
    </source>
</evidence>
<comment type="caution">
    <text evidence="2">The sequence shown here is derived from an EMBL/GenBank/DDBJ whole genome shotgun (WGS) entry which is preliminary data.</text>
</comment>
<keyword evidence="3" id="KW-1185">Reference proteome</keyword>
<sequence>MIVRTDQTLEKLNELFGQKENFRIIRHEMNQGVAAGIMTGIKAANTDIVCSMDCDLHIRPARACRNAAADDGKRRSRHSFALSREGGRTKRSRMAFVLIEGRIVALPTHFALETFDLYELFPAFTAVHRW</sequence>
<dbReference type="Gene3D" id="3.90.550.10">
    <property type="entry name" value="Spore Coat Polysaccharide Biosynthesis Protein SpsA, Chain A"/>
    <property type="match status" value="1"/>
</dbReference>
<accession>A0AAD8AMW4</accession>
<name>A0AAD8AMW4_BIOPF</name>
<dbReference type="EMBL" id="JASAOG010000481">
    <property type="protein sequence ID" value="KAK0039146.1"/>
    <property type="molecule type" value="Genomic_DNA"/>
</dbReference>